<dbReference type="Gene3D" id="3.30.1330.30">
    <property type="match status" value="1"/>
</dbReference>
<evidence type="ECO:0000259" key="2">
    <source>
        <dbReference type="Pfam" id="PF01248"/>
    </source>
</evidence>
<evidence type="ECO:0000313" key="4">
    <source>
        <dbReference type="Proteomes" id="UP001044222"/>
    </source>
</evidence>
<evidence type="ECO:0000256" key="1">
    <source>
        <dbReference type="SAM" id="MobiDB-lite"/>
    </source>
</evidence>
<proteinExistence type="predicted"/>
<gene>
    <name evidence="3" type="ORF">ANANG_G00014270</name>
</gene>
<feature type="region of interest" description="Disordered" evidence="1">
    <location>
        <begin position="59"/>
        <end position="93"/>
    </location>
</feature>
<feature type="region of interest" description="Disordered" evidence="1">
    <location>
        <begin position="206"/>
        <end position="282"/>
    </location>
</feature>
<comment type="caution">
    <text evidence="3">The sequence shown here is derived from an EMBL/GenBank/DDBJ whole genome shotgun (WGS) entry which is preliminary data.</text>
</comment>
<feature type="compositionally biased region" description="Basic residues" evidence="1">
    <location>
        <begin position="272"/>
        <end position="282"/>
    </location>
</feature>
<dbReference type="Proteomes" id="UP001044222">
    <property type="component" value="Unassembled WGS sequence"/>
</dbReference>
<organism evidence="3 4">
    <name type="scientific">Anguilla anguilla</name>
    <name type="common">European freshwater eel</name>
    <name type="synonym">Muraena anguilla</name>
    <dbReference type="NCBI Taxonomy" id="7936"/>
    <lineage>
        <taxon>Eukaryota</taxon>
        <taxon>Metazoa</taxon>
        <taxon>Chordata</taxon>
        <taxon>Craniata</taxon>
        <taxon>Vertebrata</taxon>
        <taxon>Euteleostomi</taxon>
        <taxon>Actinopterygii</taxon>
        <taxon>Neopterygii</taxon>
        <taxon>Teleostei</taxon>
        <taxon>Anguilliformes</taxon>
        <taxon>Anguillidae</taxon>
        <taxon>Anguilla</taxon>
    </lineage>
</organism>
<dbReference type="GO" id="GO:0033204">
    <property type="term" value="F:ribonuclease P RNA binding"/>
    <property type="evidence" value="ECO:0007669"/>
    <property type="project" value="TreeGrafter"/>
</dbReference>
<dbReference type="InterPro" id="IPR004038">
    <property type="entry name" value="Ribosomal_eL8/eL30/eS12/Gad45"/>
</dbReference>
<dbReference type="InterPro" id="IPR029064">
    <property type="entry name" value="Ribosomal_eL30-like_sf"/>
</dbReference>
<dbReference type="GO" id="GO:0001682">
    <property type="term" value="P:tRNA 5'-leader removal"/>
    <property type="evidence" value="ECO:0007669"/>
    <property type="project" value="InterPro"/>
</dbReference>
<protein>
    <recommendedName>
        <fullName evidence="2">Ribosomal protein eL8/eL30/eS12/Gadd45 domain-containing protein</fullName>
    </recommendedName>
</protein>
<dbReference type="InterPro" id="IPR042848">
    <property type="entry name" value="Rpp38"/>
</dbReference>
<dbReference type="GO" id="GO:0004526">
    <property type="term" value="F:ribonuclease P activity"/>
    <property type="evidence" value="ECO:0007669"/>
    <property type="project" value="TreeGrafter"/>
</dbReference>
<keyword evidence="4" id="KW-1185">Reference proteome</keyword>
<feature type="compositionally biased region" description="Basic and acidic residues" evidence="1">
    <location>
        <begin position="69"/>
        <end position="88"/>
    </location>
</feature>
<dbReference type="SUPFAM" id="SSF55315">
    <property type="entry name" value="L30e-like"/>
    <property type="match status" value="1"/>
</dbReference>
<feature type="compositionally biased region" description="Basic residues" evidence="1">
    <location>
        <begin position="7"/>
        <end position="16"/>
    </location>
</feature>
<dbReference type="PANTHER" id="PTHR46948:SF1">
    <property type="entry name" value="RIBONUCLEASE P PROTEIN SUBUNIT P38"/>
    <property type="match status" value="1"/>
</dbReference>
<reference evidence="3" key="1">
    <citation type="submission" date="2021-01" db="EMBL/GenBank/DDBJ databases">
        <title>A chromosome-scale assembly of European eel, Anguilla anguilla.</title>
        <authorList>
            <person name="Henkel C."/>
            <person name="Jong-Raadsen S.A."/>
            <person name="Dufour S."/>
            <person name="Weltzien F.-A."/>
            <person name="Palstra A.P."/>
            <person name="Pelster B."/>
            <person name="Spaink H.P."/>
            <person name="Van Den Thillart G.E."/>
            <person name="Jansen H."/>
            <person name="Zahm M."/>
            <person name="Klopp C."/>
            <person name="Cedric C."/>
            <person name="Louis A."/>
            <person name="Berthelot C."/>
            <person name="Parey E."/>
            <person name="Roest Crollius H."/>
            <person name="Montfort J."/>
            <person name="Robinson-Rechavi M."/>
            <person name="Bucao C."/>
            <person name="Bouchez O."/>
            <person name="Gislard M."/>
            <person name="Lluch J."/>
            <person name="Milhes M."/>
            <person name="Lampietro C."/>
            <person name="Lopez Roques C."/>
            <person name="Donnadieu C."/>
            <person name="Braasch I."/>
            <person name="Desvignes T."/>
            <person name="Postlethwait J."/>
            <person name="Bobe J."/>
            <person name="Guiguen Y."/>
            <person name="Dirks R."/>
        </authorList>
    </citation>
    <scope>NUCLEOTIDE SEQUENCE</scope>
    <source>
        <strain evidence="3">Tag_6206</strain>
        <tissue evidence="3">Liver</tissue>
    </source>
</reference>
<feature type="domain" description="Ribosomal protein eL8/eL30/eS12/Gadd45" evidence="2">
    <location>
        <begin position="106"/>
        <end position="183"/>
    </location>
</feature>
<accession>A0A9D3N0E7</accession>
<dbReference type="EMBL" id="JAFIRN010000001">
    <property type="protein sequence ID" value="KAG5857032.1"/>
    <property type="molecule type" value="Genomic_DNA"/>
</dbReference>
<sequence>MASSGKGGKKEKKRPIPVKTSLNSPYSLQWSPLEREDMHFILNLLKEKMAEVGLQKREGVKKNRKWGKKREQPAQESLVDEHHEKEDIQGGLPQEGIHDGWTDLAARKQLAIGINEVTRALERNELCLVLVCKSVKPWHMTNHLITLSKTRAVPACQVPRLSENMAPVLGLKCVLALGFKRNTELFSQTVSAIIPKVPPFQVPWMPVKTKTQESTKDQSVSGGQKDELENGNENRGQKRKIEDTSPEMAGFKAHSPVLQSLKVKKIIPNPSKIRKPKNKKKK</sequence>
<name>A0A9D3N0E7_ANGAN</name>
<dbReference type="GO" id="GO:0001650">
    <property type="term" value="C:fibrillar center"/>
    <property type="evidence" value="ECO:0007669"/>
    <property type="project" value="TreeGrafter"/>
</dbReference>
<dbReference type="GO" id="GO:0000172">
    <property type="term" value="C:ribonuclease MRP complex"/>
    <property type="evidence" value="ECO:0007669"/>
    <property type="project" value="InterPro"/>
</dbReference>
<dbReference type="GO" id="GO:0005655">
    <property type="term" value="C:nucleolar ribonuclease P complex"/>
    <property type="evidence" value="ECO:0007669"/>
    <property type="project" value="InterPro"/>
</dbReference>
<dbReference type="PANTHER" id="PTHR46948">
    <property type="entry name" value="RIBONUCLEASE P PROTEIN SUBUNIT P38"/>
    <property type="match status" value="1"/>
</dbReference>
<dbReference type="AlphaFoldDB" id="A0A9D3N0E7"/>
<evidence type="ECO:0000313" key="3">
    <source>
        <dbReference type="EMBL" id="KAG5857032.1"/>
    </source>
</evidence>
<dbReference type="Pfam" id="PF01248">
    <property type="entry name" value="Ribosomal_L7Ae"/>
    <property type="match status" value="1"/>
</dbReference>
<feature type="region of interest" description="Disordered" evidence="1">
    <location>
        <begin position="1"/>
        <end position="28"/>
    </location>
</feature>